<dbReference type="InterPro" id="IPR054271">
    <property type="entry name" value="DUF7002"/>
</dbReference>
<gene>
    <name evidence="1" type="ORF">SAMN05421771_3999</name>
</gene>
<dbReference type="OrthoDB" id="154268at2"/>
<dbReference type="EMBL" id="FOZL01000002">
    <property type="protein sequence ID" value="SFS21004.1"/>
    <property type="molecule type" value="Genomic_DNA"/>
</dbReference>
<dbReference type="Proteomes" id="UP000199024">
    <property type="component" value="Unassembled WGS sequence"/>
</dbReference>
<proteinExistence type="predicted"/>
<evidence type="ECO:0000313" key="1">
    <source>
        <dbReference type="EMBL" id="SFS21004.1"/>
    </source>
</evidence>
<name>A0A1I6MZA0_9BACT</name>
<keyword evidence="2" id="KW-1185">Reference proteome</keyword>
<accession>A0A1I6MZA0</accession>
<organism evidence="1 2">
    <name type="scientific">Granulicella pectinivorans</name>
    <dbReference type="NCBI Taxonomy" id="474950"/>
    <lineage>
        <taxon>Bacteria</taxon>
        <taxon>Pseudomonadati</taxon>
        <taxon>Acidobacteriota</taxon>
        <taxon>Terriglobia</taxon>
        <taxon>Terriglobales</taxon>
        <taxon>Acidobacteriaceae</taxon>
        <taxon>Granulicella</taxon>
    </lineage>
</organism>
<reference evidence="1 2" key="1">
    <citation type="submission" date="2016-10" db="EMBL/GenBank/DDBJ databases">
        <authorList>
            <person name="de Groot N.N."/>
        </authorList>
    </citation>
    <scope>NUCLEOTIDE SEQUENCE [LARGE SCALE GENOMIC DNA]</scope>
    <source>
        <strain evidence="1 2">DSM 21001</strain>
    </source>
</reference>
<evidence type="ECO:0000313" key="2">
    <source>
        <dbReference type="Proteomes" id="UP000199024"/>
    </source>
</evidence>
<protein>
    <submittedName>
        <fullName evidence="1">Uncharacterized protein</fullName>
    </submittedName>
</protein>
<dbReference type="AlphaFoldDB" id="A0A1I6MZA0"/>
<dbReference type="Pfam" id="PF22531">
    <property type="entry name" value="DUF7002"/>
    <property type="match status" value="1"/>
</dbReference>
<dbReference type="RefSeq" id="WP_089843105.1">
    <property type="nucleotide sequence ID" value="NZ_FOZL01000002.1"/>
</dbReference>
<sequence length="195" mass="21796">MEHSNFLDLFPKLYHLTFAANLPGIRAHGLHSAASLADLHAFDDTEREATLIQRRRCIQNLHGISLRDQHAASEKKMKSCLVGITIPEWLTLLNSKIFLFVEKEKALRLAEVYAEYPNVLLEVDTAQLLATHAAHATLCRIASGSFTNPRPRGRNSFIPLNDYVYRKKRDTPAELTVDAPIPNILEIATVTSVAA</sequence>